<sequence>MATPVPDVTLLCGPACAGKSTLARELEADGAIVLSFDREAWSRGVHDGAFTEELMASIDADLHERMAAAVAAGERVVLDASLSTRAVRDDWRMRCVAMGATLELVVVRAPLETLAERLREREPGPESVVLEQAALERFVAGFEWPGDDEPHRELRTG</sequence>
<dbReference type="Gene3D" id="3.40.50.300">
    <property type="entry name" value="P-loop containing nucleotide triphosphate hydrolases"/>
    <property type="match status" value="1"/>
</dbReference>
<evidence type="ECO:0000313" key="1">
    <source>
        <dbReference type="EMBL" id="GAA1426322.1"/>
    </source>
</evidence>
<evidence type="ECO:0008006" key="3">
    <source>
        <dbReference type="Google" id="ProtNLM"/>
    </source>
</evidence>
<dbReference type="EMBL" id="BAAAKK010000006">
    <property type="protein sequence ID" value="GAA1426322.1"/>
    <property type="molecule type" value="Genomic_DNA"/>
</dbReference>
<dbReference type="PIRSF" id="PIRSF037081">
    <property type="entry name" value="P-loop_All4644_prd"/>
    <property type="match status" value="1"/>
</dbReference>
<gene>
    <name evidence="1" type="ORF">GCM10009640_27180</name>
</gene>
<accession>A0ABP4JRA1</accession>
<dbReference type="InterPro" id="IPR027417">
    <property type="entry name" value="P-loop_NTPase"/>
</dbReference>
<evidence type="ECO:0000313" key="2">
    <source>
        <dbReference type="Proteomes" id="UP001501266"/>
    </source>
</evidence>
<dbReference type="Pfam" id="PF13671">
    <property type="entry name" value="AAA_33"/>
    <property type="match status" value="1"/>
</dbReference>
<organism evidence="1 2">
    <name type="scientific">Agrococcus citreus</name>
    <dbReference type="NCBI Taxonomy" id="84643"/>
    <lineage>
        <taxon>Bacteria</taxon>
        <taxon>Bacillati</taxon>
        <taxon>Actinomycetota</taxon>
        <taxon>Actinomycetes</taxon>
        <taxon>Micrococcales</taxon>
        <taxon>Microbacteriaceae</taxon>
        <taxon>Agrococcus</taxon>
    </lineage>
</organism>
<keyword evidence="2" id="KW-1185">Reference proteome</keyword>
<comment type="caution">
    <text evidence="1">The sequence shown here is derived from an EMBL/GenBank/DDBJ whole genome shotgun (WGS) entry which is preliminary data.</text>
</comment>
<dbReference type="InterPro" id="IPR017101">
    <property type="entry name" value="P-loop_ATP/GTP-bd_All4644_prd"/>
</dbReference>
<dbReference type="InterPro" id="IPR052732">
    <property type="entry name" value="Cell-binding_unc_protein"/>
</dbReference>
<dbReference type="Proteomes" id="UP001501266">
    <property type="component" value="Unassembled WGS sequence"/>
</dbReference>
<dbReference type="PANTHER" id="PTHR43883">
    <property type="entry name" value="SLR0207 PROTEIN"/>
    <property type="match status" value="1"/>
</dbReference>
<reference evidence="2" key="1">
    <citation type="journal article" date="2019" name="Int. J. Syst. Evol. Microbiol.">
        <title>The Global Catalogue of Microorganisms (GCM) 10K type strain sequencing project: providing services to taxonomists for standard genome sequencing and annotation.</title>
        <authorList>
            <consortium name="The Broad Institute Genomics Platform"/>
            <consortium name="The Broad Institute Genome Sequencing Center for Infectious Disease"/>
            <person name="Wu L."/>
            <person name="Ma J."/>
        </authorList>
    </citation>
    <scope>NUCLEOTIDE SEQUENCE [LARGE SCALE GENOMIC DNA]</scope>
    <source>
        <strain evidence="2">JCM 12398</strain>
    </source>
</reference>
<name>A0ABP4JRA1_9MICO</name>
<dbReference type="SUPFAM" id="SSF52540">
    <property type="entry name" value="P-loop containing nucleoside triphosphate hydrolases"/>
    <property type="match status" value="1"/>
</dbReference>
<protein>
    <recommendedName>
        <fullName evidence="3">AAA domain-containing protein</fullName>
    </recommendedName>
</protein>
<dbReference type="PANTHER" id="PTHR43883:SF1">
    <property type="entry name" value="GLUCONOKINASE"/>
    <property type="match status" value="1"/>
</dbReference>
<dbReference type="RefSeq" id="WP_343921365.1">
    <property type="nucleotide sequence ID" value="NZ_BAAAKK010000006.1"/>
</dbReference>
<proteinExistence type="predicted"/>